<reference evidence="5 6" key="1">
    <citation type="submission" date="2019-03" db="EMBL/GenBank/DDBJ databases">
        <title>Subsurface microbial communities from deep shales in Ohio and West Virginia, USA.</title>
        <authorList>
            <person name="Wrighton K."/>
        </authorList>
    </citation>
    <scope>NUCLEOTIDE SEQUENCE [LARGE SCALE GENOMIC DNA]</scope>
    <source>
        <strain evidence="5 6">MSL9.2</strain>
    </source>
</reference>
<dbReference type="RefSeq" id="WP_111570693.1">
    <property type="nucleotide sequence ID" value="NZ_QLME01000001.1"/>
</dbReference>
<evidence type="ECO:0000256" key="3">
    <source>
        <dbReference type="ARBA" id="ARBA00023163"/>
    </source>
</evidence>
<dbReference type="InterPro" id="IPR000524">
    <property type="entry name" value="Tscrpt_reg_HTH_GntR"/>
</dbReference>
<dbReference type="Gene3D" id="1.10.10.10">
    <property type="entry name" value="Winged helix-like DNA-binding domain superfamily/Winged helix DNA-binding domain"/>
    <property type="match status" value="1"/>
</dbReference>
<evidence type="ECO:0000256" key="2">
    <source>
        <dbReference type="ARBA" id="ARBA00023125"/>
    </source>
</evidence>
<dbReference type="GO" id="GO:0000976">
    <property type="term" value="F:transcription cis-regulatory region binding"/>
    <property type="evidence" value="ECO:0007669"/>
    <property type="project" value="TreeGrafter"/>
</dbReference>
<keyword evidence="3" id="KW-0804">Transcription</keyword>
<keyword evidence="1" id="KW-0805">Transcription regulation</keyword>
<dbReference type="PANTHER" id="PTHR30146:SF109">
    <property type="entry name" value="HTH-TYPE TRANSCRIPTIONAL REGULATOR GALS"/>
    <property type="match status" value="1"/>
</dbReference>
<evidence type="ECO:0000313" key="6">
    <source>
        <dbReference type="Proteomes" id="UP000294697"/>
    </source>
</evidence>
<dbReference type="OrthoDB" id="1776574at2"/>
<dbReference type="Pfam" id="PF00392">
    <property type="entry name" value="GntR"/>
    <property type="match status" value="1"/>
</dbReference>
<dbReference type="AlphaFoldDB" id="A0A4R7Z9F4"/>
<dbReference type="PROSITE" id="PS50949">
    <property type="entry name" value="HTH_GNTR"/>
    <property type="match status" value="1"/>
</dbReference>
<proteinExistence type="predicted"/>
<dbReference type="Gene3D" id="3.40.50.2300">
    <property type="match status" value="2"/>
</dbReference>
<dbReference type="GO" id="GO:0003700">
    <property type="term" value="F:DNA-binding transcription factor activity"/>
    <property type="evidence" value="ECO:0007669"/>
    <property type="project" value="InterPro"/>
</dbReference>
<dbReference type="PANTHER" id="PTHR30146">
    <property type="entry name" value="LACI-RELATED TRANSCRIPTIONAL REPRESSOR"/>
    <property type="match status" value="1"/>
</dbReference>
<accession>A0A4R7Z9F4</accession>
<evidence type="ECO:0000256" key="1">
    <source>
        <dbReference type="ARBA" id="ARBA00023015"/>
    </source>
</evidence>
<organism evidence="5 6">
    <name type="scientific">Halanaerobium saccharolyticum</name>
    <dbReference type="NCBI Taxonomy" id="43595"/>
    <lineage>
        <taxon>Bacteria</taxon>
        <taxon>Bacillati</taxon>
        <taxon>Bacillota</taxon>
        <taxon>Clostridia</taxon>
        <taxon>Halanaerobiales</taxon>
        <taxon>Halanaerobiaceae</taxon>
        <taxon>Halanaerobium</taxon>
    </lineage>
</organism>
<dbReference type="PRINTS" id="PR00035">
    <property type="entry name" value="HTHGNTR"/>
</dbReference>
<sequence>MANKSGVYYKEVIEDIMDKINSKELKVGDKLPSERELCDLYSVSRTTIRKAIDVLVTEGYLNKEAGKGTFVKNNKGSLSNNEQLTGNVLFVRCVHSDNKDNFSNGNDIFYPALLMGIEQSAADNGYHCIYKTIDEKSIDQEEIDQLLAKVEGIIWGGELHNKEFLNHLLDINIPLLLVSPSITVDNVDTVNIEDKKGATKAVEYLIEKGHQNIAFIAGDANSFPSQQRKEGYLNAMQKAGLESNQLVITAEGWDFDAGYQAMKKVVKSNKEITAIFAASDLLAMGAISQAKEENIKIPEDLSIIGFDDVDLARQLKPKLTTLKVMKEEMGRVAGKLLFESILEGRNYSLNVTLPVELIERESVKEIL</sequence>
<dbReference type="InterPro" id="IPR036390">
    <property type="entry name" value="WH_DNA-bd_sf"/>
</dbReference>
<name>A0A4R7Z9F4_9FIRM</name>
<dbReference type="InterPro" id="IPR028082">
    <property type="entry name" value="Peripla_BP_I"/>
</dbReference>
<protein>
    <submittedName>
        <fullName evidence="5">GntR family transcriptional regulator</fullName>
    </submittedName>
</protein>
<dbReference type="SUPFAM" id="SSF53822">
    <property type="entry name" value="Periplasmic binding protein-like I"/>
    <property type="match status" value="1"/>
</dbReference>
<dbReference type="CDD" id="cd07377">
    <property type="entry name" value="WHTH_GntR"/>
    <property type="match status" value="1"/>
</dbReference>
<dbReference type="SUPFAM" id="SSF46785">
    <property type="entry name" value="Winged helix' DNA-binding domain"/>
    <property type="match status" value="1"/>
</dbReference>
<dbReference type="EMBL" id="SODA01000005">
    <property type="protein sequence ID" value="TDW06452.1"/>
    <property type="molecule type" value="Genomic_DNA"/>
</dbReference>
<gene>
    <name evidence="5" type="ORF">C8C77_10588</name>
</gene>
<dbReference type="FunFam" id="1.10.10.10:FF:000079">
    <property type="entry name" value="GntR family transcriptional regulator"/>
    <property type="match status" value="1"/>
</dbReference>
<dbReference type="InterPro" id="IPR046335">
    <property type="entry name" value="LacI/GalR-like_sensor"/>
</dbReference>
<evidence type="ECO:0000313" key="5">
    <source>
        <dbReference type="EMBL" id="TDW06452.1"/>
    </source>
</evidence>
<keyword evidence="2" id="KW-0238">DNA-binding</keyword>
<evidence type="ECO:0000259" key="4">
    <source>
        <dbReference type="PROSITE" id="PS50949"/>
    </source>
</evidence>
<dbReference type="Proteomes" id="UP000294697">
    <property type="component" value="Unassembled WGS sequence"/>
</dbReference>
<feature type="domain" description="HTH gntR-type" evidence="4">
    <location>
        <begin position="6"/>
        <end position="74"/>
    </location>
</feature>
<dbReference type="SMART" id="SM00345">
    <property type="entry name" value="HTH_GNTR"/>
    <property type="match status" value="1"/>
</dbReference>
<comment type="caution">
    <text evidence="5">The sequence shown here is derived from an EMBL/GenBank/DDBJ whole genome shotgun (WGS) entry which is preliminary data.</text>
</comment>
<dbReference type="Pfam" id="PF13377">
    <property type="entry name" value="Peripla_BP_3"/>
    <property type="match status" value="1"/>
</dbReference>
<dbReference type="CDD" id="cd06267">
    <property type="entry name" value="PBP1_LacI_sugar_binding-like"/>
    <property type="match status" value="1"/>
</dbReference>
<dbReference type="InterPro" id="IPR036388">
    <property type="entry name" value="WH-like_DNA-bd_sf"/>
</dbReference>